<dbReference type="InterPro" id="IPR000415">
    <property type="entry name" value="Nitroreductase-like"/>
</dbReference>
<accession>A0A449AA13</accession>
<reference evidence="7 8" key="1">
    <citation type="submission" date="2019-01" db="EMBL/GenBank/DDBJ databases">
        <authorList>
            <consortium name="Pathogen Informatics"/>
        </authorList>
    </citation>
    <scope>NUCLEOTIDE SEQUENCE [LARGE SCALE GENOMIC DNA]</scope>
    <source>
        <strain evidence="7 8">NCTC10122</strain>
    </source>
</reference>
<keyword evidence="5" id="KW-0521">NADP</keyword>
<dbReference type="AlphaFoldDB" id="A0A449AA13"/>
<evidence type="ECO:0000313" key="8">
    <source>
        <dbReference type="Proteomes" id="UP000290942"/>
    </source>
</evidence>
<dbReference type="Gene3D" id="3.40.109.10">
    <property type="entry name" value="NADH Oxidase"/>
    <property type="match status" value="1"/>
</dbReference>
<dbReference type="RefSeq" id="WP_129687916.1">
    <property type="nucleotide sequence ID" value="NZ_LR214970.1"/>
</dbReference>
<dbReference type="EMBL" id="LR214970">
    <property type="protein sequence ID" value="VEU61115.1"/>
    <property type="molecule type" value="Genomic_DNA"/>
</dbReference>
<gene>
    <name evidence="7" type="primary">nfrA2</name>
    <name evidence="7" type="ORF">NCTC10122_00707</name>
</gene>
<dbReference type="InterPro" id="IPR016446">
    <property type="entry name" value="Flavin_OxRdtase_Frp"/>
</dbReference>
<evidence type="ECO:0000256" key="1">
    <source>
        <dbReference type="ARBA" id="ARBA00008366"/>
    </source>
</evidence>
<dbReference type="PIRSF" id="PIRSF005426">
    <property type="entry name" value="Frp"/>
    <property type="match status" value="1"/>
</dbReference>
<keyword evidence="3 5" id="KW-0288">FMN</keyword>
<dbReference type="InterPro" id="IPR029479">
    <property type="entry name" value="Nitroreductase"/>
</dbReference>
<evidence type="ECO:0000313" key="7">
    <source>
        <dbReference type="EMBL" id="VEU61115.1"/>
    </source>
</evidence>
<evidence type="ECO:0000256" key="2">
    <source>
        <dbReference type="ARBA" id="ARBA00022630"/>
    </source>
</evidence>
<protein>
    <submittedName>
        <fullName evidence="7">Putative NADPH-dependent oxidoreductase</fullName>
        <ecNumber evidence="7">1.5.1.39</ecNumber>
    </submittedName>
</protein>
<dbReference type="GO" id="GO:0008752">
    <property type="term" value="F:FMN reductase [NAD(P)H] activity"/>
    <property type="evidence" value="ECO:0007669"/>
    <property type="project" value="UniProtKB-EC"/>
</dbReference>
<feature type="domain" description="Nitroreductase" evidence="6">
    <location>
        <begin position="7"/>
        <end position="163"/>
    </location>
</feature>
<dbReference type="PANTHER" id="PTHR43425:SF3">
    <property type="entry name" value="NADPH-DEPENDENT OXIDOREDUCTASE"/>
    <property type="match status" value="1"/>
</dbReference>
<evidence type="ECO:0000259" key="6">
    <source>
        <dbReference type="Pfam" id="PF00881"/>
    </source>
</evidence>
<sequence>MDFINKLKQRYSVREYDTENSITDEQYKQIIEAINSAPTSSNWHASSVIVVRDKKILAQLGEVNKYTGAIKSCDIFLVFLADYNRVNIAKNTYTEYQYNNHSSETYTVAVGDAFIQATTAQDAAISLGLGTCFLGLTRTMVKDLNEILNIKGQAVPIIGLTIGNIKNNGLVKPKMNRVFENKYDFDRLNSDINEYDKSLIAHFQKINPDKKAWSYKEATIKSASSYRMDTKLIEEIWELELSN</sequence>
<evidence type="ECO:0000256" key="4">
    <source>
        <dbReference type="ARBA" id="ARBA00023002"/>
    </source>
</evidence>
<keyword evidence="2 5" id="KW-0285">Flavoprotein</keyword>
<comment type="similarity">
    <text evidence="1 5">Belongs to the flavin oxidoreductase frp family.</text>
</comment>
<dbReference type="Pfam" id="PF00881">
    <property type="entry name" value="Nitroreductase"/>
    <property type="match status" value="1"/>
</dbReference>
<dbReference type="EC" id="1.5.1.39" evidence="7"/>
<evidence type="ECO:0000256" key="3">
    <source>
        <dbReference type="ARBA" id="ARBA00022643"/>
    </source>
</evidence>
<keyword evidence="4 5" id="KW-0560">Oxidoreductase</keyword>
<dbReference type="SUPFAM" id="SSF55469">
    <property type="entry name" value="FMN-dependent nitroreductase-like"/>
    <property type="match status" value="1"/>
</dbReference>
<evidence type="ECO:0000256" key="5">
    <source>
        <dbReference type="PIRNR" id="PIRNR005426"/>
    </source>
</evidence>
<proteinExistence type="inferred from homology"/>
<organism evidence="7 8">
    <name type="scientific">Mycoplasmopsis bovigenitalium</name>
    <dbReference type="NCBI Taxonomy" id="2112"/>
    <lineage>
        <taxon>Bacteria</taxon>
        <taxon>Bacillati</taxon>
        <taxon>Mycoplasmatota</taxon>
        <taxon>Mycoplasmoidales</taxon>
        <taxon>Metamycoplasmataceae</taxon>
        <taxon>Mycoplasmopsis</taxon>
    </lineage>
</organism>
<name>A0A449AA13_9BACT</name>
<dbReference type="PANTHER" id="PTHR43425">
    <property type="entry name" value="OXYGEN-INSENSITIVE NADPH NITROREDUCTASE"/>
    <property type="match status" value="1"/>
</dbReference>
<dbReference type="Proteomes" id="UP000290942">
    <property type="component" value="Chromosome"/>
</dbReference>